<name>A0A918SIE8_9FLAO</name>
<proteinExistence type="predicted"/>
<evidence type="ECO:0000313" key="1">
    <source>
        <dbReference type="EMBL" id="GHA43887.1"/>
    </source>
</evidence>
<dbReference type="EMBL" id="BMXB01000012">
    <property type="protein sequence ID" value="GHA43887.1"/>
    <property type="molecule type" value="Genomic_DNA"/>
</dbReference>
<accession>A0A918SIE8</accession>
<comment type="caution">
    <text evidence="1">The sequence shown here is derived from an EMBL/GenBank/DDBJ whole genome shotgun (WGS) entry which is preliminary data.</text>
</comment>
<sequence length="313" mass="36670">MKITVIAPYTFGYIDVLVDKIAEGSNVTVEFIDISTIKFEYTSVLQRGKNFLLKNLLNRNLKREHRMRVLSNRLSQNPEQDVILVVRPDVLDEPVLAFLRTRAKKVISYYYDSINNIPEKQNLLAYFDEVYSFEKADVKKFGLKFITNFIPVDEPDNFANEKGVFHISSYDSRSKIIVDVARQLEKFEYPYNFVVKSGKALDSKYLKVITEYVDCKEVLQLMKRSDVILDVQKEHQEGLSFRVFEALGFDKKLITTNEDVRNYDFYNPENILIVDRENPVVIKSFLRNEYVPVPKSIKDKYRRDAWIQEVLGI</sequence>
<reference evidence="1" key="2">
    <citation type="submission" date="2020-09" db="EMBL/GenBank/DDBJ databases">
        <authorList>
            <person name="Sun Q."/>
            <person name="Kim S."/>
        </authorList>
    </citation>
    <scope>NUCLEOTIDE SEQUENCE</scope>
    <source>
        <strain evidence="1">KCTC 12719</strain>
    </source>
</reference>
<protein>
    <submittedName>
        <fullName evidence="1">Uncharacterized protein</fullName>
    </submittedName>
</protein>
<evidence type="ECO:0000313" key="2">
    <source>
        <dbReference type="Proteomes" id="UP000610456"/>
    </source>
</evidence>
<keyword evidence="2" id="KW-1185">Reference proteome</keyword>
<gene>
    <name evidence="1" type="primary">wbhW</name>
    <name evidence="1" type="ORF">GCM10007103_26370</name>
</gene>
<reference evidence="1" key="1">
    <citation type="journal article" date="2014" name="Int. J. Syst. Evol. Microbiol.">
        <title>Complete genome sequence of Corynebacterium casei LMG S-19264T (=DSM 44701T), isolated from a smear-ripened cheese.</title>
        <authorList>
            <consortium name="US DOE Joint Genome Institute (JGI-PGF)"/>
            <person name="Walter F."/>
            <person name="Albersmeier A."/>
            <person name="Kalinowski J."/>
            <person name="Ruckert C."/>
        </authorList>
    </citation>
    <scope>NUCLEOTIDE SEQUENCE</scope>
    <source>
        <strain evidence="1">KCTC 12719</strain>
    </source>
</reference>
<dbReference type="RefSeq" id="WP_189605240.1">
    <property type="nucleotide sequence ID" value="NZ_BMXB01000012.1"/>
</dbReference>
<organism evidence="1 2">
    <name type="scientific">Salinimicrobium marinum</name>
    <dbReference type="NCBI Taxonomy" id="680283"/>
    <lineage>
        <taxon>Bacteria</taxon>
        <taxon>Pseudomonadati</taxon>
        <taxon>Bacteroidota</taxon>
        <taxon>Flavobacteriia</taxon>
        <taxon>Flavobacteriales</taxon>
        <taxon>Flavobacteriaceae</taxon>
        <taxon>Salinimicrobium</taxon>
    </lineage>
</organism>
<dbReference type="Proteomes" id="UP000610456">
    <property type="component" value="Unassembled WGS sequence"/>
</dbReference>
<dbReference type="AlphaFoldDB" id="A0A918SIE8"/>